<evidence type="ECO:0000256" key="1">
    <source>
        <dbReference type="ARBA" id="ARBA00004123"/>
    </source>
</evidence>
<dbReference type="InterPro" id="IPR011598">
    <property type="entry name" value="bHLH_dom"/>
</dbReference>
<feature type="compositionally biased region" description="Basic and acidic residues" evidence="6">
    <location>
        <begin position="223"/>
        <end position="232"/>
    </location>
</feature>
<feature type="compositionally biased region" description="Polar residues" evidence="6">
    <location>
        <begin position="182"/>
        <end position="191"/>
    </location>
</feature>
<dbReference type="Proteomes" id="UP000290289">
    <property type="component" value="Chromosome 15"/>
</dbReference>
<keyword evidence="5" id="KW-0539">Nucleus</keyword>
<dbReference type="PROSITE" id="PS50888">
    <property type="entry name" value="BHLH"/>
    <property type="match status" value="1"/>
</dbReference>
<keyword evidence="2" id="KW-0805">Transcription regulation</keyword>
<keyword evidence="4" id="KW-0804">Transcription</keyword>
<feature type="region of interest" description="Disordered" evidence="6">
    <location>
        <begin position="151"/>
        <end position="284"/>
    </location>
</feature>
<dbReference type="PANTHER" id="PTHR16223:SF370">
    <property type="entry name" value="TRANSCRIPTION FACTOR RSL3-RELATED"/>
    <property type="match status" value="1"/>
</dbReference>
<dbReference type="GO" id="GO:0005634">
    <property type="term" value="C:nucleus"/>
    <property type="evidence" value="ECO:0007669"/>
    <property type="project" value="UniProtKB-SubCell"/>
</dbReference>
<dbReference type="CDD" id="cd11454">
    <property type="entry name" value="bHLH_AtIND_like"/>
    <property type="match status" value="1"/>
</dbReference>
<dbReference type="GO" id="GO:0000981">
    <property type="term" value="F:DNA-binding transcription factor activity, RNA polymerase II-specific"/>
    <property type="evidence" value="ECO:0007669"/>
    <property type="project" value="TreeGrafter"/>
</dbReference>
<keyword evidence="9" id="KW-1185">Reference proteome</keyword>
<protein>
    <recommendedName>
        <fullName evidence="7">BHLH domain-containing protein</fullName>
    </recommendedName>
</protein>
<organism evidence="8 9">
    <name type="scientific">Malus domestica</name>
    <name type="common">Apple</name>
    <name type="synonym">Pyrus malus</name>
    <dbReference type="NCBI Taxonomy" id="3750"/>
    <lineage>
        <taxon>Eukaryota</taxon>
        <taxon>Viridiplantae</taxon>
        <taxon>Streptophyta</taxon>
        <taxon>Embryophyta</taxon>
        <taxon>Tracheophyta</taxon>
        <taxon>Spermatophyta</taxon>
        <taxon>Magnoliopsida</taxon>
        <taxon>eudicotyledons</taxon>
        <taxon>Gunneridae</taxon>
        <taxon>Pentapetalae</taxon>
        <taxon>rosids</taxon>
        <taxon>fabids</taxon>
        <taxon>Rosales</taxon>
        <taxon>Rosaceae</taxon>
        <taxon>Amygdaloideae</taxon>
        <taxon>Maleae</taxon>
        <taxon>Malus</taxon>
    </lineage>
</organism>
<name>A0A498HTP7_MALDO</name>
<dbReference type="Pfam" id="PF00010">
    <property type="entry name" value="HLH"/>
    <property type="match status" value="1"/>
</dbReference>
<feature type="compositionally biased region" description="Basic residues" evidence="6">
    <location>
        <begin position="207"/>
        <end position="216"/>
    </location>
</feature>
<feature type="compositionally biased region" description="Basic and acidic residues" evidence="6">
    <location>
        <begin position="167"/>
        <end position="180"/>
    </location>
</feature>
<comment type="subcellular location">
    <subcellularLocation>
        <location evidence="1">Nucleus</location>
    </subcellularLocation>
</comment>
<evidence type="ECO:0000256" key="2">
    <source>
        <dbReference type="ARBA" id="ARBA00023015"/>
    </source>
</evidence>
<dbReference type="GO" id="GO:0000978">
    <property type="term" value="F:RNA polymerase II cis-regulatory region sequence-specific DNA binding"/>
    <property type="evidence" value="ECO:0007669"/>
    <property type="project" value="TreeGrafter"/>
</dbReference>
<dbReference type="SUPFAM" id="SSF47459">
    <property type="entry name" value="HLH, helix-loop-helix DNA-binding domain"/>
    <property type="match status" value="1"/>
</dbReference>
<evidence type="ECO:0000313" key="8">
    <source>
        <dbReference type="EMBL" id="RXH72857.1"/>
    </source>
</evidence>
<dbReference type="FunFam" id="4.10.280.10:FF:000022">
    <property type="entry name" value="Basic helix-loop-helix transcription factor"/>
    <property type="match status" value="1"/>
</dbReference>
<evidence type="ECO:0000259" key="7">
    <source>
        <dbReference type="PROSITE" id="PS50888"/>
    </source>
</evidence>
<dbReference type="EMBL" id="RDQH01000341">
    <property type="protein sequence ID" value="RXH72857.1"/>
    <property type="molecule type" value="Genomic_DNA"/>
</dbReference>
<evidence type="ECO:0000256" key="5">
    <source>
        <dbReference type="ARBA" id="ARBA00023242"/>
    </source>
</evidence>
<evidence type="ECO:0000256" key="6">
    <source>
        <dbReference type="SAM" id="MobiDB-lite"/>
    </source>
</evidence>
<dbReference type="AlphaFoldDB" id="A0A498HTP7"/>
<dbReference type="Gene3D" id="4.10.280.10">
    <property type="entry name" value="Helix-loop-helix DNA-binding domain"/>
    <property type="match status" value="1"/>
</dbReference>
<keyword evidence="3" id="KW-0238">DNA-binding</keyword>
<evidence type="ECO:0000256" key="4">
    <source>
        <dbReference type="ARBA" id="ARBA00023163"/>
    </source>
</evidence>
<dbReference type="PANTHER" id="PTHR16223">
    <property type="entry name" value="TRANSCRIPTION FACTOR BHLH83-RELATED"/>
    <property type="match status" value="1"/>
</dbReference>
<dbReference type="InterPro" id="IPR036638">
    <property type="entry name" value="HLH_DNA-bd_sf"/>
</dbReference>
<comment type="caution">
    <text evidence="8">The sequence shown here is derived from an EMBL/GenBank/DDBJ whole genome shotgun (WGS) entry which is preliminary data.</text>
</comment>
<accession>A0A498HTP7</accession>
<feature type="compositionally biased region" description="Polar residues" evidence="6">
    <location>
        <begin position="245"/>
        <end position="279"/>
    </location>
</feature>
<gene>
    <name evidence="8" type="ORF">DVH24_012541</name>
</gene>
<feature type="domain" description="BHLH" evidence="7">
    <location>
        <begin position="274"/>
        <end position="323"/>
    </location>
</feature>
<evidence type="ECO:0000256" key="3">
    <source>
        <dbReference type="ARBA" id="ARBA00023125"/>
    </source>
</evidence>
<dbReference type="GO" id="GO:0046983">
    <property type="term" value="F:protein dimerization activity"/>
    <property type="evidence" value="ECO:0007669"/>
    <property type="project" value="InterPro"/>
</dbReference>
<sequence length="371" mass="41806">MEAVGVFADGEWEFLSRLFSSEEVEFTPHFLFQGNSFPFQHNEGMGFETLETFYPNIPGVETFSHLPSSDSPNSNVYLSSQESCNYGNNNHGNFTAMLNQENCYFRNSCNFLVSNIDVSESMDVYMNHDEKSFASFVPDFSNIVMHGSECYKEDSSSDSQPAVVSVPEKELRLKRVHDAPGKSNNDASNCNPKKKPHISKDVEKSKKNNVRPKKGQKGNSNVKVKDEEERLESTSSCTSEDDNGSLETNGAETSDPKSSSALNLNGKTRANRGSATDPQSLYARKRRERINERLRTLQHLVPNGTKVDISTMLEEAVHYVNFLQLQIKLLSSDDMWMYAPIVYNGIDIDSDDGDPKTYVKVQFIGIWQMDF</sequence>
<dbReference type="GO" id="GO:0048766">
    <property type="term" value="P:root hair initiation"/>
    <property type="evidence" value="ECO:0007669"/>
    <property type="project" value="UniProtKB-ARBA"/>
</dbReference>
<proteinExistence type="predicted"/>
<reference evidence="8 9" key="1">
    <citation type="submission" date="2018-10" db="EMBL/GenBank/DDBJ databases">
        <title>A high-quality apple genome assembly.</title>
        <authorList>
            <person name="Hu J."/>
        </authorList>
    </citation>
    <scope>NUCLEOTIDE SEQUENCE [LARGE SCALE GENOMIC DNA]</scope>
    <source>
        <strain evidence="9">cv. HFTH1</strain>
        <tissue evidence="8">Young leaf</tissue>
    </source>
</reference>
<dbReference type="SMART" id="SM00353">
    <property type="entry name" value="HLH"/>
    <property type="match status" value="1"/>
</dbReference>
<dbReference type="InterPro" id="IPR045843">
    <property type="entry name" value="IND-like"/>
</dbReference>
<evidence type="ECO:0000313" key="9">
    <source>
        <dbReference type="Proteomes" id="UP000290289"/>
    </source>
</evidence>